<keyword evidence="3" id="KW-1185">Reference proteome</keyword>
<protein>
    <submittedName>
        <fullName evidence="2">Uncharacterized protein</fullName>
    </submittedName>
</protein>
<evidence type="ECO:0000256" key="1">
    <source>
        <dbReference type="SAM" id="MobiDB-lite"/>
    </source>
</evidence>
<feature type="compositionally biased region" description="Basic and acidic residues" evidence="1">
    <location>
        <begin position="44"/>
        <end position="55"/>
    </location>
</feature>
<reference evidence="2 3" key="1">
    <citation type="journal article" date="2019" name="Sci. Rep.">
        <title>Orb-weaving spider Araneus ventricosus genome elucidates the spidroin gene catalogue.</title>
        <authorList>
            <person name="Kono N."/>
            <person name="Nakamura H."/>
            <person name="Ohtoshi R."/>
            <person name="Moran D.A.P."/>
            <person name="Shinohara A."/>
            <person name="Yoshida Y."/>
            <person name="Fujiwara M."/>
            <person name="Mori M."/>
            <person name="Tomita M."/>
            <person name="Arakawa K."/>
        </authorList>
    </citation>
    <scope>NUCLEOTIDE SEQUENCE [LARGE SCALE GENOMIC DNA]</scope>
</reference>
<proteinExistence type="predicted"/>
<dbReference type="Proteomes" id="UP000499080">
    <property type="component" value="Unassembled WGS sequence"/>
</dbReference>
<accession>A0A4Y2X461</accession>
<name>A0A4Y2X461_ARAVE</name>
<sequence length="55" mass="6289">QRRQRQLHPCVGQFKAGDAKRRGARHQLQEGGPGRRPRTGRLHVQVDDGAQVHER</sequence>
<dbReference type="EMBL" id="BGPR01070082">
    <property type="protein sequence ID" value="GBO43590.1"/>
    <property type="molecule type" value="Genomic_DNA"/>
</dbReference>
<feature type="non-terminal residue" evidence="2">
    <location>
        <position position="1"/>
    </location>
</feature>
<gene>
    <name evidence="2" type="ORF">AVEN_168841_1</name>
</gene>
<evidence type="ECO:0000313" key="2">
    <source>
        <dbReference type="EMBL" id="GBO43590.1"/>
    </source>
</evidence>
<evidence type="ECO:0000313" key="3">
    <source>
        <dbReference type="Proteomes" id="UP000499080"/>
    </source>
</evidence>
<comment type="caution">
    <text evidence="2">The sequence shown here is derived from an EMBL/GenBank/DDBJ whole genome shotgun (WGS) entry which is preliminary data.</text>
</comment>
<dbReference type="AlphaFoldDB" id="A0A4Y2X461"/>
<feature type="region of interest" description="Disordered" evidence="1">
    <location>
        <begin position="1"/>
        <end position="55"/>
    </location>
</feature>
<organism evidence="2 3">
    <name type="scientific">Araneus ventricosus</name>
    <name type="common">Orbweaver spider</name>
    <name type="synonym">Epeira ventricosa</name>
    <dbReference type="NCBI Taxonomy" id="182803"/>
    <lineage>
        <taxon>Eukaryota</taxon>
        <taxon>Metazoa</taxon>
        <taxon>Ecdysozoa</taxon>
        <taxon>Arthropoda</taxon>
        <taxon>Chelicerata</taxon>
        <taxon>Arachnida</taxon>
        <taxon>Araneae</taxon>
        <taxon>Araneomorphae</taxon>
        <taxon>Entelegynae</taxon>
        <taxon>Araneoidea</taxon>
        <taxon>Araneidae</taxon>
        <taxon>Araneus</taxon>
    </lineage>
</organism>